<keyword evidence="7" id="KW-0677">Repeat</keyword>
<keyword evidence="5" id="KW-0812">Transmembrane</keyword>
<dbReference type="SUPFAM" id="SSF56112">
    <property type="entry name" value="Protein kinase-like (PK-like)"/>
    <property type="match status" value="1"/>
</dbReference>
<keyword evidence="14" id="KW-0325">Glycoprotein</keyword>
<keyword evidence="4" id="KW-0808">Transferase</keyword>
<dbReference type="CDD" id="cd14066">
    <property type="entry name" value="STKc_IRAK"/>
    <property type="match status" value="1"/>
</dbReference>
<organism evidence="16 17">
    <name type="scientific">Genlisea aurea</name>
    <dbReference type="NCBI Taxonomy" id="192259"/>
    <lineage>
        <taxon>Eukaryota</taxon>
        <taxon>Viridiplantae</taxon>
        <taxon>Streptophyta</taxon>
        <taxon>Embryophyta</taxon>
        <taxon>Tracheophyta</taxon>
        <taxon>Spermatophyta</taxon>
        <taxon>Magnoliopsida</taxon>
        <taxon>eudicotyledons</taxon>
        <taxon>Gunneridae</taxon>
        <taxon>Pentapetalae</taxon>
        <taxon>asterids</taxon>
        <taxon>lamiids</taxon>
        <taxon>Lamiales</taxon>
        <taxon>Lentibulariaceae</taxon>
        <taxon>Genlisea</taxon>
    </lineage>
</organism>
<comment type="caution">
    <text evidence="16">The sequence shown here is derived from an EMBL/GenBank/DDBJ whole genome shotgun (WGS) entry which is preliminary data.</text>
</comment>
<dbReference type="InterPro" id="IPR008271">
    <property type="entry name" value="Ser/Thr_kinase_AS"/>
</dbReference>
<dbReference type="InterPro" id="IPR000719">
    <property type="entry name" value="Prot_kinase_dom"/>
</dbReference>
<evidence type="ECO:0000256" key="3">
    <source>
        <dbReference type="ARBA" id="ARBA00022553"/>
    </source>
</evidence>
<dbReference type="Gene3D" id="1.10.510.10">
    <property type="entry name" value="Transferase(Phosphotransferase) domain 1"/>
    <property type="match status" value="1"/>
</dbReference>
<dbReference type="Pfam" id="PF00069">
    <property type="entry name" value="Pkinase"/>
    <property type="match status" value="1"/>
</dbReference>
<keyword evidence="11" id="KW-1133">Transmembrane helix</keyword>
<evidence type="ECO:0000256" key="12">
    <source>
        <dbReference type="ARBA" id="ARBA00023136"/>
    </source>
</evidence>
<dbReference type="GO" id="GO:0004674">
    <property type="term" value="F:protein serine/threonine kinase activity"/>
    <property type="evidence" value="ECO:0007669"/>
    <property type="project" value="UniProtKB-KW"/>
</dbReference>
<evidence type="ECO:0000259" key="15">
    <source>
        <dbReference type="PROSITE" id="PS50011"/>
    </source>
</evidence>
<keyword evidence="9" id="KW-0418">Kinase</keyword>
<dbReference type="SMART" id="SM00220">
    <property type="entry name" value="S_TKc"/>
    <property type="match status" value="1"/>
</dbReference>
<feature type="domain" description="Protein kinase" evidence="15">
    <location>
        <begin position="1"/>
        <end position="275"/>
    </location>
</feature>
<dbReference type="PIRSF" id="PIRSF000654">
    <property type="entry name" value="Integrin-linked_kinase"/>
    <property type="match status" value="1"/>
</dbReference>
<gene>
    <name evidence="16" type="ORF">M569_13926</name>
</gene>
<evidence type="ECO:0000256" key="1">
    <source>
        <dbReference type="ARBA" id="ARBA00004167"/>
    </source>
</evidence>
<feature type="non-terminal residue" evidence="16">
    <location>
        <position position="1"/>
    </location>
</feature>
<dbReference type="PANTHER" id="PTHR27002">
    <property type="entry name" value="RECEPTOR-LIKE SERINE/THREONINE-PROTEIN KINASE SD1-8"/>
    <property type="match status" value="1"/>
</dbReference>
<keyword evidence="10" id="KW-0067">ATP-binding</keyword>
<evidence type="ECO:0000256" key="14">
    <source>
        <dbReference type="ARBA" id="ARBA00023180"/>
    </source>
</evidence>
<dbReference type="PROSITE" id="PS00108">
    <property type="entry name" value="PROTEIN_KINASE_ST"/>
    <property type="match status" value="1"/>
</dbReference>
<dbReference type="InterPro" id="IPR011009">
    <property type="entry name" value="Kinase-like_dom_sf"/>
</dbReference>
<name>S8C293_9LAMI</name>
<keyword evidence="2" id="KW-0723">Serine/threonine-protein kinase</keyword>
<evidence type="ECO:0000256" key="4">
    <source>
        <dbReference type="ARBA" id="ARBA00022679"/>
    </source>
</evidence>
<keyword evidence="13" id="KW-0675">Receptor</keyword>
<dbReference type="PANTHER" id="PTHR27002:SF181">
    <property type="entry name" value="RECEPTOR-LIKE SERINE_THREONINE-PROTEIN KINASE"/>
    <property type="match status" value="1"/>
</dbReference>
<evidence type="ECO:0000256" key="2">
    <source>
        <dbReference type="ARBA" id="ARBA00022527"/>
    </source>
</evidence>
<dbReference type="EMBL" id="AUSU01007240">
    <property type="protein sequence ID" value="EPS60875.1"/>
    <property type="molecule type" value="Genomic_DNA"/>
</dbReference>
<dbReference type="GO" id="GO:0005524">
    <property type="term" value="F:ATP binding"/>
    <property type="evidence" value="ECO:0007669"/>
    <property type="project" value="UniProtKB-KW"/>
</dbReference>
<dbReference type="Proteomes" id="UP000015453">
    <property type="component" value="Unassembled WGS sequence"/>
</dbReference>
<feature type="non-terminal residue" evidence="16">
    <location>
        <position position="288"/>
    </location>
</feature>
<proteinExistence type="predicted"/>
<keyword evidence="6" id="KW-0732">Signal</keyword>
<evidence type="ECO:0000313" key="16">
    <source>
        <dbReference type="EMBL" id="EPS60875.1"/>
    </source>
</evidence>
<evidence type="ECO:0000256" key="11">
    <source>
        <dbReference type="ARBA" id="ARBA00022989"/>
    </source>
</evidence>
<dbReference type="Gene3D" id="3.30.200.20">
    <property type="entry name" value="Phosphorylase Kinase, domain 1"/>
    <property type="match status" value="1"/>
</dbReference>
<keyword evidence="8" id="KW-0547">Nucleotide-binding</keyword>
<keyword evidence="12" id="KW-0472">Membrane</keyword>
<comment type="subcellular location">
    <subcellularLocation>
        <location evidence="1">Membrane</location>
        <topology evidence="1">Single-pass membrane protein</topology>
    </subcellularLocation>
</comment>
<evidence type="ECO:0000256" key="8">
    <source>
        <dbReference type="ARBA" id="ARBA00022741"/>
    </source>
</evidence>
<reference evidence="16 17" key="1">
    <citation type="journal article" date="2013" name="BMC Genomics">
        <title>The miniature genome of a carnivorous plant Genlisea aurea contains a low number of genes and short non-coding sequences.</title>
        <authorList>
            <person name="Leushkin E.V."/>
            <person name="Sutormin R.A."/>
            <person name="Nabieva E.R."/>
            <person name="Penin A.A."/>
            <person name="Kondrashov A.S."/>
            <person name="Logacheva M.D."/>
        </authorList>
    </citation>
    <scope>NUCLEOTIDE SEQUENCE [LARGE SCALE GENOMIC DNA]</scope>
</reference>
<dbReference type="FunFam" id="1.10.510.10:FF:000343">
    <property type="entry name" value="Cysteine-rich receptor-like protein kinase 28"/>
    <property type="match status" value="1"/>
</dbReference>
<dbReference type="OrthoDB" id="4062651at2759"/>
<evidence type="ECO:0000256" key="6">
    <source>
        <dbReference type="ARBA" id="ARBA00022729"/>
    </source>
</evidence>
<sequence length="288" mass="32623">VSYQGVLENGKEIAVKRLSKVSSQGDLEFKNEMLLMARLQHRNLLKIFGFAMRGDERLLIYEFLPNLSLDNFIFDPIKRSQLDWDKRYNIIGGIARGLLYLHEGSRFRIIHRDLKASNILLDGEMNPKIADFGLARLFASDETEGNTSKIVGTYGYMSPEYAYRGQISVKTDVFSFGVLVLEIVSGQRNSLFMNGDRVEDMLSFGWRVWQEGRPEVMIDPALKTGSEPLLEAVRCLHIGLLCVQENAGDRPTMENVVLMLNTSSITMALPLRPAFFVPRTSEFSGRDT</sequence>
<evidence type="ECO:0000256" key="10">
    <source>
        <dbReference type="ARBA" id="ARBA00022840"/>
    </source>
</evidence>
<accession>S8C293</accession>
<protein>
    <recommendedName>
        <fullName evidence="15">Protein kinase domain-containing protein</fullName>
    </recommendedName>
</protein>
<dbReference type="GO" id="GO:0005886">
    <property type="term" value="C:plasma membrane"/>
    <property type="evidence" value="ECO:0007669"/>
    <property type="project" value="TreeGrafter"/>
</dbReference>
<evidence type="ECO:0000256" key="5">
    <source>
        <dbReference type="ARBA" id="ARBA00022692"/>
    </source>
</evidence>
<evidence type="ECO:0000256" key="7">
    <source>
        <dbReference type="ARBA" id="ARBA00022737"/>
    </source>
</evidence>
<evidence type="ECO:0000256" key="9">
    <source>
        <dbReference type="ARBA" id="ARBA00022777"/>
    </source>
</evidence>
<dbReference type="PROSITE" id="PS50011">
    <property type="entry name" value="PROTEIN_KINASE_DOM"/>
    <property type="match status" value="1"/>
</dbReference>
<evidence type="ECO:0000256" key="13">
    <source>
        <dbReference type="ARBA" id="ARBA00023170"/>
    </source>
</evidence>
<keyword evidence="3" id="KW-0597">Phosphoprotein</keyword>
<keyword evidence="17" id="KW-1185">Reference proteome</keyword>
<dbReference type="AlphaFoldDB" id="S8C293"/>
<evidence type="ECO:0000313" key="17">
    <source>
        <dbReference type="Proteomes" id="UP000015453"/>
    </source>
</evidence>